<dbReference type="InterPro" id="IPR023996">
    <property type="entry name" value="TonB-dep_OMP_SusC/RagA"/>
</dbReference>
<keyword evidence="6 8" id="KW-0472">Membrane</keyword>
<accession>A0A1H5G8B5</accession>
<dbReference type="Gene3D" id="2.60.40.1120">
    <property type="entry name" value="Carboxypeptidase-like, regulatory domain"/>
    <property type="match status" value="1"/>
</dbReference>
<dbReference type="InterPro" id="IPR012910">
    <property type="entry name" value="Plug_dom"/>
</dbReference>
<comment type="caution">
    <text evidence="13">The sequence shown here is derived from an EMBL/GenBank/DDBJ whole genome shotgun (WGS) entry which is preliminary data.</text>
</comment>
<sequence>MNYILNINIIMKLKLKLTLLFVLLVSFCNYAQEAYTLKGKVTTEVDNEILPGVSIVVQGSTVGTETDFDGNYSIKVKQGDVLAFSYLGYATKTITITNQKTLNVTLAEDSSALDEVVVVGYGSRKRSQITGAVAKIGGGEVAAVQAVRVDDALAGKLAGVLIQNQDGSPGAAPKIQIRAASSISGASNPLIVVDGYPISGGLETVNPNDIKSLEILKDAASAAIYGSRGANGVVLVTTKKGSSGKTTFSYNAYTSISNKYRENILMSGPEWAAHSRAQIAAGNWTSTVNLVDPAFLEYRLSAYENSPGAISPEDWLFQTGSTTAHDFSMSGGNEGTKYYASVGYQDAEGVVQTQGFERLNARLNVDATLGDKFKAGISFNGFVSKRDILGHDMRDLLRAYGVHSIYHTAESIAFVQQLDQQAQALGLAAFDNGYRGSTYEASSIYDLEPGMAAQDWHYGRANNGIGGSGDAGPAAKLDNVESWQKTFFGNVNTYLQYNILEGLNIKTVLGGDMRDTQTYSHRLLGFDSRARDSQTFMDQADLKISTVLSETTLNFARTIGKHDISAVVGVEFQNTKFVGTRLDGANVPDEAVLNYNLFDPADITVTERDETRVRESVFGRVNYSFDDRFLLTASLRRDGDSRFGANNRYETFPAVSVGWNLHNESFLQDNETLSRLKLRFSTGSLGTTSFLGSYDSLSLLDPSATIYGTGYLIPSNSANPDLTWQTNTETNFGVDLGFFNNRFTVGLDYYTSDIEDILINQAQSEVLGNPTSILNVGDVRSSGFEFEFSGNLVNQADFSWNASANLSTVNTEITDLGGLDELPQQIFGQSGRGPVFRNYVGGGIGEMWGLETIGEVEMEYLADGSRHPNNQSGESYVVDQNGDGIIDRTRTVEDGGDLVKIGQNTPDFYWGMSQNFRYKKFDMSFQLQGSHGAEVYNIDPLYYGSQWGGRLDYARLDANGDGIADHNGEYYERNRNQTDAMIQDASYVALRNLTIGYTMDEVASRIGLNSIRLYGAATNLLYIMASDYTSYNPEGVNTTDPTVYGAQVGASPIVRSFTIGLNVKF</sequence>
<keyword evidence="10" id="KW-0732">Signal</keyword>
<evidence type="ECO:0000256" key="5">
    <source>
        <dbReference type="ARBA" id="ARBA00023077"/>
    </source>
</evidence>
<dbReference type="InterPro" id="IPR037066">
    <property type="entry name" value="Plug_dom_sf"/>
</dbReference>
<evidence type="ECO:0000256" key="8">
    <source>
        <dbReference type="PROSITE-ProRule" id="PRU01360"/>
    </source>
</evidence>
<comment type="similarity">
    <text evidence="8 9">Belongs to the TonB-dependent receptor family.</text>
</comment>
<organism evidence="13 14">
    <name type="scientific">Polaribacter dokdonensis DSW-5</name>
    <dbReference type="NCBI Taxonomy" id="1300348"/>
    <lineage>
        <taxon>Bacteria</taxon>
        <taxon>Pseudomonadati</taxon>
        <taxon>Bacteroidota</taxon>
        <taxon>Flavobacteriia</taxon>
        <taxon>Flavobacteriales</taxon>
        <taxon>Flavobacteriaceae</taxon>
    </lineage>
</organism>
<dbReference type="NCBIfam" id="TIGR04057">
    <property type="entry name" value="SusC_RagA_signa"/>
    <property type="match status" value="1"/>
</dbReference>
<dbReference type="InterPro" id="IPR000531">
    <property type="entry name" value="Beta-barrel_TonB"/>
</dbReference>
<evidence type="ECO:0000256" key="2">
    <source>
        <dbReference type="ARBA" id="ARBA00022448"/>
    </source>
</evidence>
<feature type="chain" id="PRO_5045627997" evidence="10">
    <location>
        <begin position="32"/>
        <end position="1065"/>
    </location>
</feature>
<dbReference type="InterPro" id="IPR008969">
    <property type="entry name" value="CarboxyPept-like_regulatory"/>
</dbReference>
<dbReference type="SUPFAM" id="SSF56935">
    <property type="entry name" value="Porins"/>
    <property type="match status" value="1"/>
</dbReference>
<dbReference type="Gene3D" id="2.40.170.20">
    <property type="entry name" value="TonB-dependent receptor, beta-barrel domain"/>
    <property type="match status" value="1"/>
</dbReference>
<evidence type="ECO:0000259" key="12">
    <source>
        <dbReference type="Pfam" id="PF07715"/>
    </source>
</evidence>
<comment type="subcellular location">
    <subcellularLocation>
        <location evidence="1 8">Cell outer membrane</location>
        <topology evidence="1 8">Multi-pass membrane protein</topology>
    </subcellularLocation>
</comment>
<keyword evidence="7 8" id="KW-0998">Cell outer membrane</keyword>
<dbReference type="Proteomes" id="UP000183071">
    <property type="component" value="Unassembled WGS sequence"/>
</dbReference>
<evidence type="ECO:0000313" key="13">
    <source>
        <dbReference type="EMBL" id="SEE11885.1"/>
    </source>
</evidence>
<feature type="domain" description="TonB-dependent receptor-like beta-barrel" evidence="11">
    <location>
        <begin position="460"/>
        <end position="898"/>
    </location>
</feature>
<name>A0A1H5G8B5_9FLAO</name>
<dbReference type="Gene3D" id="2.170.130.10">
    <property type="entry name" value="TonB-dependent receptor, plug domain"/>
    <property type="match status" value="1"/>
</dbReference>
<gene>
    <name evidence="13" type="ORF">SAMN05444353_0799</name>
</gene>
<dbReference type="SUPFAM" id="SSF49464">
    <property type="entry name" value="Carboxypeptidase regulatory domain-like"/>
    <property type="match status" value="1"/>
</dbReference>
<dbReference type="Pfam" id="PF07715">
    <property type="entry name" value="Plug"/>
    <property type="match status" value="1"/>
</dbReference>
<protein>
    <submittedName>
        <fullName evidence="13">TonB-linked outer membrane protein, SusC/RagA family</fullName>
    </submittedName>
</protein>
<evidence type="ECO:0000256" key="4">
    <source>
        <dbReference type="ARBA" id="ARBA00022692"/>
    </source>
</evidence>
<keyword evidence="14" id="KW-1185">Reference proteome</keyword>
<evidence type="ECO:0000256" key="10">
    <source>
        <dbReference type="SAM" id="SignalP"/>
    </source>
</evidence>
<evidence type="ECO:0000256" key="9">
    <source>
        <dbReference type="RuleBase" id="RU003357"/>
    </source>
</evidence>
<dbReference type="InterPro" id="IPR039426">
    <property type="entry name" value="TonB-dep_rcpt-like"/>
</dbReference>
<evidence type="ECO:0000256" key="3">
    <source>
        <dbReference type="ARBA" id="ARBA00022452"/>
    </source>
</evidence>
<reference evidence="13 14" key="1">
    <citation type="submission" date="2016-10" db="EMBL/GenBank/DDBJ databases">
        <authorList>
            <person name="Varghese N."/>
            <person name="Submissions S."/>
        </authorList>
    </citation>
    <scope>NUCLEOTIDE SEQUENCE [LARGE SCALE GENOMIC DNA]</scope>
    <source>
        <strain evidence="13 14">DSW-5</strain>
    </source>
</reference>
<evidence type="ECO:0000256" key="1">
    <source>
        <dbReference type="ARBA" id="ARBA00004571"/>
    </source>
</evidence>
<dbReference type="InterPro" id="IPR023997">
    <property type="entry name" value="TonB-dep_OMP_SusC/RagA_CS"/>
</dbReference>
<proteinExistence type="inferred from homology"/>
<evidence type="ECO:0000259" key="11">
    <source>
        <dbReference type="Pfam" id="PF00593"/>
    </source>
</evidence>
<evidence type="ECO:0000313" key="14">
    <source>
        <dbReference type="Proteomes" id="UP000183071"/>
    </source>
</evidence>
<evidence type="ECO:0000256" key="6">
    <source>
        <dbReference type="ARBA" id="ARBA00023136"/>
    </source>
</evidence>
<dbReference type="Pfam" id="PF00593">
    <property type="entry name" value="TonB_dep_Rec_b-barrel"/>
    <property type="match status" value="1"/>
</dbReference>
<dbReference type="EMBL" id="FNUE01000001">
    <property type="protein sequence ID" value="SEE11885.1"/>
    <property type="molecule type" value="Genomic_DNA"/>
</dbReference>
<keyword evidence="3 8" id="KW-1134">Transmembrane beta strand</keyword>
<keyword evidence="5 9" id="KW-0798">TonB box</keyword>
<evidence type="ECO:0000256" key="7">
    <source>
        <dbReference type="ARBA" id="ARBA00023237"/>
    </source>
</evidence>
<dbReference type="NCBIfam" id="TIGR04056">
    <property type="entry name" value="OMP_RagA_SusC"/>
    <property type="match status" value="1"/>
</dbReference>
<keyword evidence="2 8" id="KW-0813">Transport</keyword>
<dbReference type="Pfam" id="PF13715">
    <property type="entry name" value="CarbopepD_reg_2"/>
    <property type="match status" value="1"/>
</dbReference>
<feature type="signal peptide" evidence="10">
    <location>
        <begin position="1"/>
        <end position="31"/>
    </location>
</feature>
<keyword evidence="4 8" id="KW-0812">Transmembrane</keyword>
<feature type="domain" description="TonB-dependent receptor plug" evidence="12">
    <location>
        <begin position="127"/>
        <end position="233"/>
    </location>
</feature>
<dbReference type="InterPro" id="IPR036942">
    <property type="entry name" value="Beta-barrel_TonB_sf"/>
</dbReference>
<dbReference type="PROSITE" id="PS52016">
    <property type="entry name" value="TONB_DEPENDENT_REC_3"/>
    <property type="match status" value="1"/>
</dbReference>